<dbReference type="PANTHER" id="PTHR12277">
    <property type="entry name" value="ALPHA/BETA HYDROLASE DOMAIN-CONTAINING PROTEIN"/>
    <property type="match status" value="1"/>
</dbReference>
<proteinExistence type="predicted"/>
<dbReference type="AlphaFoldDB" id="A0A6C0GPW0"/>
<evidence type="ECO:0000259" key="2">
    <source>
        <dbReference type="Pfam" id="PF12146"/>
    </source>
</evidence>
<keyword evidence="1" id="KW-1133">Transmembrane helix</keyword>
<gene>
    <name evidence="3" type="ORF">GXP67_27340</name>
</gene>
<keyword evidence="1" id="KW-0812">Transmembrane</keyword>
<dbReference type="KEGG" id="rhoz:GXP67_27340"/>
<feature type="domain" description="Serine aminopeptidase S33" evidence="2">
    <location>
        <begin position="69"/>
        <end position="188"/>
    </location>
</feature>
<dbReference type="EMBL" id="CP048222">
    <property type="protein sequence ID" value="QHT70096.1"/>
    <property type="molecule type" value="Genomic_DNA"/>
</dbReference>
<keyword evidence="3" id="KW-0378">Hydrolase</keyword>
<dbReference type="GO" id="GO:0016787">
    <property type="term" value="F:hydrolase activity"/>
    <property type="evidence" value="ECO:0007669"/>
    <property type="project" value="UniProtKB-KW"/>
</dbReference>
<keyword evidence="1" id="KW-0472">Membrane</keyword>
<dbReference type="RefSeq" id="WP_162446079.1">
    <property type="nucleotide sequence ID" value="NZ_CP048222.1"/>
</dbReference>
<evidence type="ECO:0000313" key="3">
    <source>
        <dbReference type="EMBL" id="QHT70096.1"/>
    </source>
</evidence>
<dbReference type="Proteomes" id="UP000480178">
    <property type="component" value="Chromosome"/>
</dbReference>
<keyword evidence="4" id="KW-1185">Reference proteome</keyword>
<dbReference type="InterPro" id="IPR029058">
    <property type="entry name" value="AB_hydrolase_fold"/>
</dbReference>
<dbReference type="InterPro" id="IPR022742">
    <property type="entry name" value="Hydrolase_4"/>
</dbReference>
<dbReference type="SUPFAM" id="SSF53474">
    <property type="entry name" value="alpha/beta-Hydrolases"/>
    <property type="match status" value="1"/>
</dbReference>
<organism evidence="3 4">
    <name type="scientific">Rhodocytophaga rosea</name>
    <dbReference type="NCBI Taxonomy" id="2704465"/>
    <lineage>
        <taxon>Bacteria</taxon>
        <taxon>Pseudomonadati</taxon>
        <taxon>Bacteroidota</taxon>
        <taxon>Cytophagia</taxon>
        <taxon>Cytophagales</taxon>
        <taxon>Rhodocytophagaceae</taxon>
        <taxon>Rhodocytophaga</taxon>
    </lineage>
</organism>
<dbReference type="PANTHER" id="PTHR12277:SF81">
    <property type="entry name" value="PROTEIN ABHD13"/>
    <property type="match status" value="1"/>
</dbReference>
<evidence type="ECO:0000313" key="4">
    <source>
        <dbReference type="Proteomes" id="UP000480178"/>
    </source>
</evidence>
<accession>A0A6C0GPW0</accession>
<name>A0A6C0GPW0_9BACT</name>
<sequence length="268" mass="30544">MILWTVGIVLALYIIICVFFYFFQEKLIFYPTQLEKAYQFGFREQFREVNIPTTDGTNLHGLLFKAPASKGLVFYLHGNAGAVSSWGQMAYVYTSLQYDVFILDYRGFGKSEGSIVSEAQFYEDVQTAYDQVKKNYSEQHIIIIGFSIGSASAARLAARNNPGMLILQAPYYSLTNLMQHISPAAYAILPPFVFKYKFITYQFVEETKAPIVIFHGDKDEVIYYGSSLKLKEHLKPIDELVTLTGQRHNGINENAEYIRRLRSLLAGD</sequence>
<reference evidence="3 4" key="1">
    <citation type="submission" date="2020-01" db="EMBL/GenBank/DDBJ databases">
        <authorList>
            <person name="Kim M.K."/>
        </authorList>
    </citation>
    <scope>NUCLEOTIDE SEQUENCE [LARGE SCALE GENOMIC DNA]</scope>
    <source>
        <strain evidence="3 4">172606-1</strain>
    </source>
</reference>
<dbReference type="Gene3D" id="3.40.50.1820">
    <property type="entry name" value="alpha/beta hydrolase"/>
    <property type="match status" value="1"/>
</dbReference>
<feature type="transmembrane region" description="Helical" evidence="1">
    <location>
        <begin position="6"/>
        <end position="23"/>
    </location>
</feature>
<protein>
    <submittedName>
        <fullName evidence="3">Alpha/beta fold hydrolase</fullName>
    </submittedName>
</protein>
<evidence type="ECO:0000256" key="1">
    <source>
        <dbReference type="SAM" id="Phobius"/>
    </source>
</evidence>
<dbReference type="Pfam" id="PF12146">
    <property type="entry name" value="Hydrolase_4"/>
    <property type="match status" value="1"/>
</dbReference>